<evidence type="ECO:0000313" key="1">
    <source>
        <dbReference type="EMBL" id="VEF72971.1"/>
    </source>
</evidence>
<protein>
    <recommendedName>
        <fullName evidence="3">Secreted protein</fullName>
    </recommendedName>
</protein>
<evidence type="ECO:0000313" key="2">
    <source>
        <dbReference type="Proteomes" id="UP000277437"/>
    </source>
</evidence>
<name>A0AAX3FS21_9PSED</name>
<evidence type="ECO:0008006" key="3">
    <source>
        <dbReference type="Google" id="ProtNLM"/>
    </source>
</evidence>
<accession>A0AAX3FS21</accession>
<reference evidence="1 2" key="1">
    <citation type="submission" date="2018-12" db="EMBL/GenBank/DDBJ databases">
        <authorList>
            <consortium name="Pathogen Informatics"/>
        </authorList>
    </citation>
    <scope>NUCLEOTIDE SEQUENCE [LARGE SCALE GENOMIC DNA]</scope>
    <source>
        <strain evidence="1 2">NCTC7357</strain>
    </source>
</reference>
<gene>
    <name evidence="1" type="ORF">NCTC7357_01215</name>
</gene>
<dbReference type="EMBL" id="LR134334">
    <property type="protein sequence ID" value="VEF72971.1"/>
    <property type="molecule type" value="Genomic_DNA"/>
</dbReference>
<dbReference type="AlphaFoldDB" id="A0AAX3FS21"/>
<sequence length="71" mass="7642">MPNVIKVVCVTVSLPPTCGCQSLSTPRIQPVAVKCLPPPPPAAWFMLPREPDLTQRMLNELSASPTTATKD</sequence>
<dbReference type="Proteomes" id="UP000277437">
    <property type="component" value="Chromosome"/>
</dbReference>
<proteinExistence type="predicted"/>
<organism evidence="1 2">
    <name type="scientific">Pseudomonas chlororaphis</name>
    <dbReference type="NCBI Taxonomy" id="587753"/>
    <lineage>
        <taxon>Bacteria</taxon>
        <taxon>Pseudomonadati</taxon>
        <taxon>Pseudomonadota</taxon>
        <taxon>Gammaproteobacteria</taxon>
        <taxon>Pseudomonadales</taxon>
        <taxon>Pseudomonadaceae</taxon>
        <taxon>Pseudomonas</taxon>
    </lineage>
</organism>